<reference evidence="11" key="3">
    <citation type="submission" date="2025-09" db="UniProtKB">
        <authorList>
            <consortium name="Ensembl"/>
        </authorList>
    </citation>
    <scope>IDENTIFICATION</scope>
</reference>
<dbReference type="GO" id="GO:0000781">
    <property type="term" value="C:chromosome, telomeric region"/>
    <property type="evidence" value="ECO:0007669"/>
    <property type="project" value="GOC"/>
</dbReference>
<keyword evidence="6" id="KW-0539">Nucleus</keyword>
<dbReference type="FunFam" id="1.10.10.390:FF:000001">
    <property type="entry name" value="Histone acetyltransferase type B catalytic subunit"/>
    <property type="match status" value="1"/>
</dbReference>
<proteinExistence type="inferred from homology"/>
<evidence type="ECO:0000313" key="12">
    <source>
        <dbReference type="Proteomes" id="UP000314982"/>
    </source>
</evidence>
<keyword evidence="12" id="KW-1185">Reference proteome</keyword>
<accession>A0A4W5KHS0</accession>
<evidence type="ECO:0000259" key="9">
    <source>
        <dbReference type="Pfam" id="PF10394"/>
    </source>
</evidence>
<dbReference type="SUPFAM" id="SSF55729">
    <property type="entry name" value="Acyl-CoA N-acyltransferases (Nat)"/>
    <property type="match status" value="1"/>
</dbReference>
<dbReference type="InterPro" id="IPR019467">
    <property type="entry name" value="Hat1_N"/>
</dbReference>
<feature type="domain" description="Histone acetyl transferase HAT1 N-terminal" evidence="9">
    <location>
        <begin position="11"/>
        <end position="173"/>
    </location>
</feature>
<dbReference type="Proteomes" id="UP000314982">
    <property type="component" value="Unassembled WGS sequence"/>
</dbReference>
<dbReference type="EC" id="2.3.1.48" evidence="3"/>
<comment type="catalytic activity">
    <reaction evidence="8">
        <text>L-lysyl-[protein] + acetyl-CoA = N(6)-acetyl-L-lysyl-[protein] + CoA + H(+)</text>
        <dbReference type="Rhea" id="RHEA:45948"/>
        <dbReference type="Rhea" id="RHEA-COMP:9752"/>
        <dbReference type="Rhea" id="RHEA-COMP:10731"/>
        <dbReference type="ChEBI" id="CHEBI:15378"/>
        <dbReference type="ChEBI" id="CHEBI:29969"/>
        <dbReference type="ChEBI" id="CHEBI:57287"/>
        <dbReference type="ChEBI" id="CHEBI:57288"/>
        <dbReference type="ChEBI" id="CHEBI:61930"/>
        <dbReference type="EC" id="2.3.1.48"/>
    </reaction>
</comment>
<protein>
    <recommendedName>
        <fullName evidence="4">Histone acetyltransferase type B catalytic subunit</fullName>
        <ecNumber evidence="3">2.3.1.48</ecNumber>
    </recommendedName>
</protein>
<dbReference type="Gene3D" id="3.40.630.30">
    <property type="match status" value="2"/>
</dbReference>
<dbReference type="PANTHER" id="PTHR12046">
    <property type="entry name" value="HISTONE ACETYLTRANSFERASE TYPE B CATALYTIC SUBUNIT"/>
    <property type="match status" value="1"/>
</dbReference>
<evidence type="ECO:0000256" key="5">
    <source>
        <dbReference type="ARBA" id="ARBA00022679"/>
    </source>
</evidence>
<evidence type="ECO:0000256" key="4">
    <source>
        <dbReference type="ARBA" id="ARBA00021268"/>
    </source>
</evidence>
<dbReference type="Pfam" id="PF10394">
    <property type="entry name" value="Hat1_N"/>
    <property type="match status" value="1"/>
</dbReference>
<evidence type="ECO:0000256" key="1">
    <source>
        <dbReference type="ARBA" id="ARBA00004123"/>
    </source>
</evidence>
<feature type="domain" description="Histone acetyltransferase type B catalytic subunit C-terminal" evidence="10">
    <location>
        <begin position="237"/>
        <end position="288"/>
    </location>
</feature>
<dbReference type="GO" id="GO:0031509">
    <property type="term" value="P:subtelomeric heterochromatin formation"/>
    <property type="evidence" value="ECO:0007669"/>
    <property type="project" value="InterPro"/>
</dbReference>
<comment type="subcellular location">
    <subcellularLocation>
        <location evidence="1">Nucleus</location>
    </subcellularLocation>
</comment>
<comment type="similarity">
    <text evidence="2">Belongs to the HAT1 family.</text>
</comment>
<reference evidence="11" key="2">
    <citation type="submission" date="2025-08" db="UniProtKB">
        <authorList>
            <consortium name="Ensembl"/>
        </authorList>
    </citation>
    <scope>IDENTIFICATION</scope>
</reference>
<dbReference type="Gene3D" id="3.90.360.10">
    <property type="entry name" value="Histone acetyl transferase 1 (HAT1), N-terminal domain"/>
    <property type="match status" value="1"/>
</dbReference>
<dbReference type="GO" id="GO:0005634">
    <property type="term" value="C:nucleus"/>
    <property type="evidence" value="ECO:0007669"/>
    <property type="project" value="UniProtKB-SubCell"/>
</dbReference>
<dbReference type="GeneTree" id="ENSGT00390000007069"/>
<sequence>MNGMEKKLAEYKCDTNEAICLKLVRFAEEVDDESTTFHPEYSHQLYGDDEVAFGYKGLQIQLYYSAGNLITLFKVKYSARVTENFDCMEPDDVEGKIREIIPAGFSCNTDDFISLLEKETNFKPFGTLLHTYHVHNVEAGEDFTYQIHKVDVSCPGFREYHERLQTFLMWFIETASFIDVDDDRWDFFLVQMLILPPFQGEGHGAQLLEAVHRFYCNLPKVQDITAEDPSENYVKLRDYVLVKLCQTLPSFSTDKLPLGFSDDMATEAREKLKINKKHARRVYEILRLKVTDMSDETKARDYRLEVKKRLFAPTKKNQRELTKMMKCLRPEELASHISQMDTALQQEELEKSYQEVLAEYRRVIERLAQA</sequence>
<dbReference type="InterPro" id="IPR013523">
    <property type="entry name" value="Hist_AcTrfase_HAT1_C"/>
</dbReference>
<dbReference type="GO" id="GO:0004402">
    <property type="term" value="F:histone acetyltransferase activity"/>
    <property type="evidence" value="ECO:0007669"/>
    <property type="project" value="InterPro"/>
</dbReference>
<organism evidence="11 12">
    <name type="scientific">Hucho hucho</name>
    <name type="common">huchen</name>
    <dbReference type="NCBI Taxonomy" id="62062"/>
    <lineage>
        <taxon>Eukaryota</taxon>
        <taxon>Metazoa</taxon>
        <taxon>Chordata</taxon>
        <taxon>Craniata</taxon>
        <taxon>Vertebrata</taxon>
        <taxon>Euteleostomi</taxon>
        <taxon>Actinopterygii</taxon>
        <taxon>Neopterygii</taxon>
        <taxon>Teleostei</taxon>
        <taxon>Protacanthopterygii</taxon>
        <taxon>Salmoniformes</taxon>
        <taxon>Salmonidae</taxon>
        <taxon>Salmoninae</taxon>
        <taxon>Hucho</taxon>
    </lineage>
</organism>
<name>A0A4W5KHS0_9TELE</name>
<evidence type="ECO:0000259" key="10">
    <source>
        <dbReference type="Pfam" id="PF21183"/>
    </source>
</evidence>
<dbReference type="InterPro" id="IPR037113">
    <property type="entry name" value="Hat1_N_sf"/>
</dbReference>
<dbReference type="GO" id="GO:0042393">
    <property type="term" value="F:histone binding"/>
    <property type="evidence" value="ECO:0007669"/>
    <property type="project" value="InterPro"/>
</dbReference>
<reference evidence="12" key="1">
    <citation type="submission" date="2018-06" db="EMBL/GenBank/DDBJ databases">
        <title>Genome assembly of Danube salmon.</title>
        <authorList>
            <person name="Macqueen D.J."/>
            <person name="Gundappa M.K."/>
        </authorList>
    </citation>
    <scope>NUCLEOTIDE SEQUENCE [LARGE SCALE GENOMIC DNA]</scope>
</reference>
<dbReference type="Gene3D" id="1.10.10.390">
    <property type="match status" value="1"/>
</dbReference>
<keyword evidence="7" id="KW-0012">Acyltransferase</keyword>
<dbReference type="Ensembl" id="ENSHHUT00000011879.1">
    <property type="protein sequence ID" value="ENSHHUP00000011531.1"/>
    <property type="gene ID" value="ENSHHUG00000006995.1"/>
</dbReference>
<evidence type="ECO:0000256" key="7">
    <source>
        <dbReference type="ARBA" id="ARBA00023315"/>
    </source>
</evidence>
<evidence type="ECO:0000256" key="3">
    <source>
        <dbReference type="ARBA" id="ARBA00013184"/>
    </source>
</evidence>
<keyword evidence="5" id="KW-0808">Transferase</keyword>
<dbReference type="InterPro" id="IPR048776">
    <property type="entry name" value="HAT1_C"/>
</dbReference>
<evidence type="ECO:0000256" key="2">
    <source>
        <dbReference type="ARBA" id="ARBA00010543"/>
    </source>
</evidence>
<dbReference type="InterPro" id="IPR017380">
    <property type="entry name" value="Hist_AcTrfase_B-typ_cat-su"/>
</dbReference>
<evidence type="ECO:0000256" key="6">
    <source>
        <dbReference type="ARBA" id="ARBA00023242"/>
    </source>
</evidence>
<dbReference type="InterPro" id="IPR016181">
    <property type="entry name" value="Acyl_CoA_acyltransferase"/>
</dbReference>
<dbReference type="Pfam" id="PF21183">
    <property type="entry name" value="HAT1_C"/>
    <property type="match status" value="1"/>
</dbReference>
<evidence type="ECO:0000313" key="11">
    <source>
        <dbReference type="Ensembl" id="ENSHHUP00000011531.1"/>
    </source>
</evidence>
<evidence type="ECO:0000256" key="8">
    <source>
        <dbReference type="ARBA" id="ARBA00048017"/>
    </source>
</evidence>
<dbReference type="AlphaFoldDB" id="A0A4W5KHS0"/>